<feature type="compositionally biased region" description="Basic and acidic residues" evidence="1">
    <location>
        <begin position="41"/>
        <end position="59"/>
    </location>
</feature>
<name>A0A941E993_9ACTN</name>
<feature type="region of interest" description="Disordered" evidence="1">
    <location>
        <begin position="1"/>
        <end position="20"/>
    </location>
</feature>
<reference evidence="3" key="1">
    <citation type="submission" date="2021-04" db="EMBL/GenBank/DDBJ databases">
        <title>Genome based classification of Actinospica acidithermotolerans sp. nov., an actinobacterium isolated from an Indonesian hot spring.</title>
        <authorList>
            <person name="Kusuma A.B."/>
            <person name="Putra K.E."/>
            <person name="Nafisah S."/>
            <person name="Loh J."/>
            <person name="Nouioui I."/>
            <person name="Goodfellow M."/>
        </authorList>
    </citation>
    <scope>NUCLEOTIDE SEQUENCE</scope>
    <source>
        <strain evidence="3">MGRD01-02</strain>
    </source>
</reference>
<proteinExistence type="predicted"/>
<evidence type="ECO:0000256" key="2">
    <source>
        <dbReference type="SAM" id="Phobius"/>
    </source>
</evidence>
<sequence>MDSSSDYSSSWDAAHEDPEAAIVGHWPDGTAITEAQLRAPADPRELTSDRRRVQREQRWARRRSRMTRGLRSLGSPRGVIATLLAAALLAASLVGALGAVR</sequence>
<feature type="transmembrane region" description="Helical" evidence="2">
    <location>
        <begin position="78"/>
        <end position="100"/>
    </location>
</feature>
<protein>
    <recommendedName>
        <fullName evidence="5">DUF3040 domain-containing protein</fullName>
    </recommendedName>
</protein>
<dbReference type="Proteomes" id="UP000676325">
    <property type="component" value="Unassembled WGS sequence"/>
</dbReference>
<gene>
    <name evidence="3" type="ORF">KDK95_06215</name>
</gene>
<evidence type="ECO:0000256" key="1">
    <source>
        <dbReference type="SAM" id="MobiDB-lite"/>
    </source>
</evidence>
<organism evidence="3 4">
    <name type="scientific">Actinospica acidithermotolerans</name>
    <dbReference type="NCBI Taxonomy" id="2828514"/>
    <lineage>
        <taxon>Bacteria</taxon>
        <taxon>Bacillati</taxon>
        <taxon>Actinomycetota</taxon>
        <taxon>Actinomycetes</taxon>
        <taxon>Catenulisporales</taxon>
        <taxon>Actinospicaceae</taxon>
        <taxon>Actinospica</taxon>
    </lineage>
</organism>
<dbReference type="RefSeq" id="WP_212517044.1">
    <property type="nucleotide sequence ID" value="NZ_JAGSOH010000010.1"/>
</dbReference>
<feature type="compositionally biased region" description="Low complexity" evidence="1">
    <location>
        <begin position="1"/>
        <end position="12"/>
    </location>
</feature>
<evidence type="ECO:0000313" key="4">
    <source>
        <dbReference type="Proteomes" id="UP000676325"/>
    </source>
</evidence>
<keyword evidence="2" id="KW-0812">Transmembrane</keyword>
<keyword evidence="4" id="KW-1185">Reference proteome</keyword>
<comment type="caution">
    <text evidence="3">The sequence shown here is derived from an EMBL/GenBank/DDBJ whole genome shotgun (WGS) entry which is preliminary data.</text>
</comment>
<evidence type="ECO:0008006" key="5">
    <source>
        <dbReference type="Google" id="ProtNLM"/>
    </source>
</evidence>
<keyword evidence="2" id="KW-0472">Membrane</keyword>
<dbReference type="AlphaFoldDB" id="A0A941E993"/>
<dbReference type="EMBL" id="JAGSOH010000010">
    <property type="protein sequence ID" value="MBR7825895.1"/>
    <property type="molecule type" value="Genomic_DNA"/>
</dbReference>
<keyword evidence="2" id="KW-1133">Transmembrane helix</keyword>
<accession>A0A941E993</accession>
<evidence type="ECO:0000313" key="3">
    <source>
        <dbReference type="EMBL" id="MBR7825895.1"/>
    </source>
</evidence>
<feature type="region of interest" description="Disordered" evidence="1">
    <location>
        <begin position="35"/>
        <end position="66"/>
    </location>
</feature>